<protein>
    <submittedName>
        <fullName evidence="4">Cold shock domain-containing protein</fullName>
    </submittedName>
</protein>
<dbReference type="PRINTS" id="PR00050">
    <property type="entry name" value="COLDSHOCK"/>
</dbReference>
<reference evidence="4 5" key="1">
    <citation type="submission" date="2020-08" db="EMBL/GenBank/DDBJ databases">
        <title>Streptomyces sp. PSKA01 genome sequencing and assembly.</title>
        <authorList>
            <person name="Mandal S."/>
            <person name="Maiti P.K."/>
            <person name="Das P."/>
        </authorList>
    </citation>
    <scope>NUCLEOTIDE SEQUENCE [LARGE SCALE GENOMIC DNA]</scope>
    <source>
        <strain evidence="4 5">PSKA01</strain>
    </source>
</reference>
<dbReference type="Pfam" id="PF00313">
    <property type="entry name" value="CSD"/>
    <property type="match status" value="1"/>
</dbReference>
<evidence type="ECO:0000259" key="3">
    <source>
        <dbReference type="PROSITE" id="PS51857"/>
    </source>
</evidence>
<name>A0A7X1J567_9ACTN</name>
<dbReference type="SUPFAM" id="SSF50494">
    <property type="entry name" value="Trypsin-like serine proteases"/>
    <property type="match status" value="1"/>
</dbReference>
<dbReference type="InterPro" id="IPR019844">
    <property type="entry name" value="CSD_CS"/>
</dbReference>
<gene>
    <name evidence="4" type="ORF">H4N64_22580</name>
</gene>
<proteinExistence type="predicted"/>
<dbReference type="SUPFAM" id="SSF52540">
    <property type="entry name" value="P-loop containing nucleoside triphosphate hydrolases"/>
    <property type="match status" value="1"/>
</dbReference>
<evidence type="ECO:0000313" key="4">
    <source>
        <dbReference type="EMBL" id="MBC2904364.1"/>
    </source>
</evidence>
<organism evidence="4 5">
    <name type="scientific">Streptomyces cupreus</name>
    <dbReference type="NCBI Taxonomy" id="2759956"/>
    <lineage>
        <taxon>Bacteria</taxon>
        <taxon>Bacillati</taxon>
        <taxon>Actinomycetota</taxon>
        <taxon>Actinomycetes</taxon>
        <taxon>Kitasatosporales</taxon>
        <taxon>Streptomycetaceae</taxon>
        <taxon>Streptomyces</taxon>
    </lineage>
</organism>
<dbReference type="InterPro" id="IPR002059">
    <property type="entry name" value="CSP_DNA-bd"/>
</dbReference>
<feature type="region of interest" description="Disordered" evidence="2">
    <location>
        <begin position="37"/>
        <end position="63"/>
    </location>
</feature>
<dbReference type="InterPro" id="IPR027417">
    <property type="entry name" value="P-loop_NTPase"/>
</dbReference>
<evidence type="ECO:0000313" key="5">
    <source>
        <dbReference type="Proteomes" id="UP000584670"/>
    </source>
</evidence>
<accession>A0A7X1J567</accession>
<feature type="compositionally biased region" description="Basic residues" evidence="2">
    <location>
        <begin position="303"/>
        <end position="313"/>
    </location>
</feature>
<dbReference type="PANTHER" id="PTHR11544">
    <property type="entry name" value="COLD SHOCK DOMAIN CONTAINING PROTEINS"/>
    <property type="match status" value="1"/>
</dbReference>
<dbReference type="RefSeq" id="WP_186284226.1">
    <property type="nucleotide sequence ID" value="NZ_JACMSF010000024.1"/>
</dbReference>
<dbReference type="SMART" id="SM00357">
    <property type="entry name" value="CSP"/>
    <property type="match status" value="1"/>
</dbReference>
<dbReference type="InterPro" id="IPR012340">
    <property type="entry name" value="NA-bd_OB-fold"/>
</dbReference>
<dbReference type="PROSITE" id="PS51857">
    <property type="entry name" value="CSD_2"/>
    <property type="match status" value="1"/>
</dbReference>
<sequence>MIEELFRALEESGANAGPEELADILWLAARISGGSGDPAVRDLPDADDEPEVAPLPEPPVGGPGGVGSEPVEQFFNACDVTDASGPARGGVDLVRVRRAASLRDPLALMRALRPLGRSTGRVQDGSNDVELDEELTVRRTVEQRLPTPVLRPRRGRWLDLALVVDAHHSMLLWHDLVGELRRVFVQTGIFRDVRTWYLRGTDAGGELSVARTPDGEPRSVQEVSDPSGHRLVLVVTDTVASGWAAASVAQMLRQWSAHGPVALLNVLPRRLWDRGAVRPQPVLVRAVGPASANTSWRLGPTTRSRRRTPRRQSARQGITIPVVEAEAASVSVLAKLVAGNGQWTRVPCLTIPRAAEASPVPVQETVTDEVDEILRRFRAGASPLAQRLAGYLSAVPLSLPVMNLVRQIMLPESEHGHLAEVALGGLFTPWGREGAEDPDRVPFDFRPGVREALLGGQRRDAITSVQEVVRREMGAGVSERGASSGGDFLAGRSAGGGDGSRGLASRALPFAARVRTGDGGRSMEGAELQWKRVADLVPEVPPVPYVVRGVDEDLRNVISRAQQGHSSFTLVVGEPGAGKTSAILRAVTALPSGWTWWSPRSVDELAWGTPLLPPQSVVMLNDFRSFALASAEHPQYMPMGLLDLMPPPGQGPVVVLGELTTDDMHLLLTDDSEEAVRFRPLLDRIDVVRVAPWVTQSEAIRRVYEAPPVARSMLRAALDIRRLGHGPALSRSLLAAATNVYLPDHYRHDLSYDAVSEALAYACRPVVGEPLIMIRTSRNQEQYRLSDFVEQVDLAEFPHIDPPEELWTVLARYADPRSLRSLARSAREGGLDEAARYLDNAFAFQDTSPDSSDVIRGLIRDARQRLVQVSNRGAGLGSGIRLSDDGLVVISADQYTRARRQWPSDEVLRVRSWLGDVDLPARILPWSAETSLAFLSTEPSSWPPLPSMTRLPPSPVPAVGERVLVVGLDRVRATELTVLRCQVVTTGEDFSLEPIVSAPWPVLGAAVVDLRGAVIGAVSYGDEEYGRLIASRITPPTQTAVRTPERSSNPDLLDPTHSRAVLIGVDDYEEFPELPGAADAAQALASALGRRGGNGSFDAGSVSVVWNLSRNSFRAAMSRVARQAEHTLVLYYAGHVLETPDDALLTFSDTSRDHLVDTALSIRRLRSLMDDSPALFKVLVLDADTRYPDRIWEWFAPRTTPRGYLALLTSEWDDRKHPHALTNELVDVLTSGIRGGPDLLSLEDIANRIRGRRGAGNVRLHQYYDVNTPSLFLRNPAFSPVTDHQQEGNGTVKWFNAEKGYGFIALDNGPDVFVHYSAIDTPGFRSLEAGQRVRLSVTQGARGPLAQNVRPVPSEQ</sequence>
<dbReference type="SUPFAM" id="SSF50249">
    <property type="entry name" value="Nucleic acid-binding proteins"/>
    <property type="match status" value="1"/>
</dbReference>
<dbReference type="Gene3D" id="3.40.50.1460">
    <property type="match status" value="1"/>
</dbReference>
<dbReference type="CDD" id="cd04458">
    <property type="entry name" value="CSP_CDS"/>
    <property type="match status" value="1"/>
</dbReference>
<comment type="caution">
    <text evidence="4">The sequence shown here is derived from an EMBL/GenBank/DDBJ whole genome shotgun (WGS) entry which is preliminary data.</text>
</comment>
<dbReference type="Pfam" id="PF00656">
    <property type="entry name" value="Peptidase_C14"/>
    <property type="match status" value="1"/>
</dbReference>
<dbReference type="Proteomes" id="UP000584670">
    <property type="component" value="Unassembled WGS sequence"/>
</dbReference>
<dbReference type="EMBL" id="JACMSF010000024">
    <property type="protein sequence ID" value="MBC2904364.1"/>
    <property type="molecule type" value="Genomic_DNA"/>
</dbReference>
<dbReference type="InterPro" id="IPR050181">
    <property type="entry name" value="Cold_shock_domain"/>
</dbReference>
<dbReference type="NCBIfam" id="NF041121">
    <property type="entry name" value="SAV_2336_NTERM"/>
    <property type="match status" value="1"/>
</dbReference>
<feature type="region of interest" description="Disordered" evidence="2">
    <location>
        <begin position="475"/>
        <end position="502"/>
    </location>
</feature>
<dbReference type="InterPro" id="IPR047738">
    <property type="entry name" value="SAV_2336-like_N"/>
</dbReference>
<dbReference type="InterPro" id="IPR011129">
    <property type="entry name" value="CSD"/>
</dbReference>
<dbReference type="GO" id="GO:0003676">
    <property type="term" value="F:nucleic acid binding"/>
    <property type="evidence" value="ECO:0007669"/>
    <property type="project" value="InterPro"/>
</dbReference>
<evidence type="ECO:0000256" key="2">
    <source>
        <dbReference type="SAM" id="MobiDB-lite"/>
    </source>
</evidence>
<dbReference type="InterPro" id="IPR011600">
    <property type="entry name" value="Pept_C14_caspase"/>
</dbReference>
<dbReference type="InterPro" id="IPR029030">
    <property type="entry name" value="Caspase-like_dom_sf"/>
</dbReference>
<dbReference type="GO" id="GO:0004197">
    <property type="term" value="F:cysteine-type endopeptidase activity"/>
    <property type="evidence" value="ECO:0007669"/>
    <property type="project" value="InterPro"/>
</dbReference>
<dbReference type="PROSITE" id="PS00352">
    <property type="entry name" value="CSD_1"/>
    <property type="match status" value="1"/>
</dbReference>
<dbReference type="GO" id="GO:0005737">
    <property type="term" value="C:cytoplasm"/>
    <property type="evidence" value="ECO:0007669"/>
    <property type="project" value="UniProtKB-SubCell"/>
</dbReference>
<comment type="subcellular location">
    <subcellularLocation>
        <location evidence="1">Cytoplasm</location>
    </subcellularLocation>
</comment>
<evidence type="ECO:0000256" key="1">
    <source>
        <dbReference type="RuleBase" id="RU000408"/>
    </source>
</evidence>
<dbReference type="InterPro" id="IPR009003">
    <property type="entry name" value="Peptidase_S1_PA"/>
</dbReference>
<feature type="region of interest" description="Disordered" evidence="2">
    <location>
        <begin position="294"/>
        <end position="316"/>
    </location>
</feature>
<keyword evidence="5" id="KW-1185">Reference proteome</keyword>
<feature type="domain" description="CSD" evidence="3">
    <location>
        <begin position="1287"/>
        <end position="1351"/>
    </location>
</feature>
<dbReference type="GO" id="GO:0006508">
    <property type="term" value="P:proteolysis"/>
    <property type="evidence" value="ECO:0007669"/>
    <property type="project" value="InterPro"/>
</dbReference>
<dbReference type="SUPFAM" id="SSF52129">
    <property type="entry name" value="Caspase-like"/>
    <property type="match status" value="1"/>
</dbReference>
<dbReference type="Gene3D" id="2.40.50.140">
    <property type="entry name" value="Nucleic acid-binding proteins"/>
    <property type="match status" value="1"/>
</dbReference>